<organism evidence="2">
    <name type="scientific">freshwater metagenome</name>
    <dbReference type="NCBI Taxonomy" id="449393"/>
    <lineage>
        <taxon>unclassified sequences</taxon>
        <taxon>metagenomes</taxon>
        <taxon>ecological metagenomes</taxon>
    </lineage>
</organism>
<dbReference type="CDD" id="cd02012">
    <property type="entry name" value="TPP_TK"/>
    <property type="match status" value="1"/>
</dbReference>
<evidence type="ECO:0000313" key="2">
    <source>
        <dbReference type="EMBL" id="CAB4822971.1"/>
    </source>
</evidence>
<name>A0A6J6ZMH5_9ZZZZ</name>
<proteinExistence type="predicted"/>
<dbReference type="SUPFAM" id="SSF52518">
    <property type="entry name" value="Thiamin diphosphate-binding fold (THDP-binding)"/>
    <property type="match status" value="1"/>
</dbReference>
<reference evidence="2" key="1">
    <citation type="submission" date="2020-05" db="EMBL/GenBank/DDBJ databases">
        <authorList>
            <person name="Chiriac C."/>
            <person name="Salcher M."/>
            <person name="Ghai R."/>
            <person name="Kavagutti S V."/>
        </authorList>
    </citation>
    <scope>NUCLEOTIDE SEQUENCE</scope>
</reference>
<accession>A0A6J6ZMH5</accession>
<dbReference type="AlphaFoldDB" id="A0A6J6ZMH5"/>
<dbReference type="Gene3D" id="3.40.50.970">
    <property type="match status" value="1"/>
</dbReference>
<dbReference type="InterPro" id="IPR005474">
    <property type="entry name" value="Transketolase_N"/>
</dbReference>
<dbReference type="InterPro" id="IPR029061">
    <property type="entry name" value="THDP-binding"/>
</dbReference>
<dbReference type="EMBL" id="CAFABF010000011">
    <property type="protein sequence ID" value="CAB4822971.1"/>
    <property type="molecule type" value="Genomic_DNA"/>
</dbReference>
<dbReference type="PANTHER" id="PTHR47514:SF2">
    <property type="entry name" value="TRANSKETOLASE"/>
    <property type="match status" value="1"/>
</dbReference>
<dbReference type="PANTHER" id="PTHR47514">
    <property type="entry name" value="TRANSKETOLASE N-TERMINAL SECTION-RELATED"/>
    <property type="match status" value="1"/>
</dbReference>
<dbReference type="Pfam" id="PF00456">
    <property type="entry name" value="Transketolase_N"/>
    <property type="match status" value="1"/>
</dbReference>
<sequence length="250" mass="26886">MTHAAGASHVGSALSVVDILSVLYSGILNIEPDNAASIARDSVILSKGHSAAALYAVLAIQDFFPVSLLETYYQDGGVLGGHVTHEGKRGVELSTGSLGHGLPYGVGIALSHKLAERNSRTVIVISDGECNEGTTWESALLAQQFQLNRLCVIIDRNRIQSLAPTEVTMALEPFAEKWKAFNWEVRTINGHSHQELTAALALGEKPLCIIAETKKGNGVSFMENSVLWHYRPPNDQELLAALAEIESSDS</sequence>
<gene>
    <name evidence="2" type="ORF">UFOPK3167_00405</name>
</gene>
<protein>
    <submittedName>
        <fullName evidence="2">Unannotated protein</fullName>
    </submittedName>
</protein>
<feature type="domain" description="Transketolase N-terminal" evidence="1">
    <location>
        <begin position="4"/>
        <end position="235"/>
    </location>
</feature>
<evidence type="ECO:0000259" key="1">
    <source>
        <dbReference type="Pfam" id="PF00456"/>
    </source>
</evidence>